<evidence type="ECO:0000256" key="3">
    <source>
        <dbReference type="ARBA" id="ARBA00022946"/>
    </source>
</evidence>
<dbReference type="GeneID" id="111105598"/>
<name>A0A8B8AWX1_CRAVI</name>
<dbReference type="AlphaFoldDB" id="A0A8B8AWX1"/>
<feature type="domain" description="Complex 1 LYR protein" evidence="7">
    <location>
        <begin position="20"/>
        <end position="76"/>
    </location>
</feature>
<protein>
    <recommendedName>
        <fullName evidence="5">LYR motif-containing protein 2</fullName>
    </recommendedName>
</protein>
<keyword evidence="4" id="KW-0496">Mitochondrion</keyword>
<comment type="function">
    <text evidence="6">Involved in efficient integration of the N-module into mitochondrial respiratory chain complex I.</text>
</comment>
<dbReference type="RefSeq" id="XP_022295670.1">
    <property type="nucleotide sequence ID" value="XM_022439962.1"/>
</dbReference>
<evidence type="ECO:0000313" key="8">
    <source>
        <dbReference type="Proteomes" id="UP000694844"/>
    </source>
</evidence>
<keyword evidence="3" id="KW-0809">Transit peptide</keyword>
<dbReference type="KEGG" id="cvn:111105598"/>
<proteinExistence type="inferred from homology"/>
<evidence type="ECO:0000259" key="7">
    <source>
        <dbReference type="Pfam" id="PF05347"/>
    </source>
</evidence>
<dbReference type="InterPro" id="IPR008011">
    <property type="entry name" value="Complex1_LYR_dom"/>
</dbReference>
<organism evidence="8 9">
    <name type="scientific">Crassostrea virginica</name>
    <name type="common">Eastern oyster</name>
    <dbReference type="NCBI Taxonomy" id="6565"/>
    <lineage>
        <taxon>Eukaryota</taxon>
        <taxon>Metazoa</taxon>
        <taxon>Spiralia</taxon>
        <taxon>Lophotrochozoa</taxon>
        <taxon>Mollusca</taxon>
        <taxon>Bivalvia</taxon>
        <taxon>Autobranchia</taxon>
        <taxon>Pteriomorphia</taxon>
        <taxon>Ostreida</taxon>
        <taxon>Ostreoidea</taxon>
        <taxon>Ostreidae</taxon>
        <taxon>Crassostrea</taxon>
    </lineage>
</organism>
<dbReference type="PANTHER" id="PTHR13675:SF0">
    <property type="entry name" value="LYR MOTIF-CONTAINING PROTEIN 2"/>
    <property type="match status" value="1"/>
</dbReference>
<keyword evidence="8" id="KW-1185">Reference proteome</keyword>
<dbReference type="OrthoDB" id="74240at2759"/>
<dbReference type="GO" id="GO:0005739">
    <property type="term" value="C:mitochondrion"/>
    <property type="evidence" value="ECO:0007669"/>
    <property type="project" value="UniProtKB-SubCell"/>
</dbReference>
<evidence type="ECO:0000313" key="9">
    <source>
        <dbReference type="RefSeq" id="XP_022295670.1"/>
    </source>
</evidence>
<accession>A0A8B8AWX1</accession>
<reference evidence="9 10" key="1">
    <citation type="submission" date="2025-04" db="UniProtKB">
        <authorList>
            <consortium name="RefSeq"/>
        </authorList>
    </citation>
    <scope>IDENTIFICATION</scope>
    <source>
        <tissue evidence="9 10">Whole sample</tissue>
    </source>
</reference>
<dbReference type="RefSeq" id="XP_022295686.1">
    <property type="nucleotide sequence ID" value="XM_022439978.1"/>
</dbReference>
<evidence type="ECO:0000256" key="4">
    <source>
        <dbReference type="ARBA" id="ARBA00023128"/>
    </source>
</evidence>
<dbReference type="Pfam" id="PF05347">
    <property type="entry name" value="Complex1_LYR"/>
    <property type="match status" value="1"/>
</dbReference>
<evidence type="ECO:0000256" key="5">
    <source>
        <dbReference type="ARBA" id="ARBA00026235"/>
    </source>
</evidence>
<dbReference type="KEGG" id="cvn:111105613"/>
<dbReference type="PANTHER" id="PTHR13675">
    <property type="entry name" value="LYR MOTIF-CONTAINING PROTEIN 2"/>
    <property type="match status" value="1"/>
</dbReference>
<dbReference type="CDD" id="cd20262">
    <property type="entry name" value="Complex1_LYR_LYRM2"/>
    <property type="match status" value="1"/>
</dbReference>
<dbReference type="Proteomes" id="UP000694844">
    <property type="component" value="Chromosome 7"/>
</dbReference>
<evidence type="ECO:0000256" key="6">
    <source>
        <dbReference type="ARBA" id="ARBA00044735"/>
    </source>
</evidence>
<comment type="subcellular location">
    <subcellularLocation>
        <location evidence="1">Mitochondrion</location>
    </subcellularLocation>
</comment>
<evidence type="ECO:0000256" key="1">
    <source>
        <dbReference type="ARBA" id="ARBA00004173"/>
    </source>
</evidence>
<comment type="similarity">
    <text evidence="2">Belongs to the complex I LYR family.</text>
</comment>
<evidence type="ECO:0000256" key="2">
    <source>
        <dbReference type="ARBA" id="ARBA00009508"/>
    </source>
</evidence>
<dbReference type="InterPro" id="IPR045293">
    <property type="entry name" value="Complex1_LYR_LYRM2"/>
</dbReference>
<gene>
    <name evidence="9" type="primary">LOC111105598</name>
    <name evidence="10" type="synonym">LOC111105613</name>
</gene>
<evidence type="ECO:0000313" key="10">
    <source>
        <dbReference type="RefSeq" id="XP_022295686.1"/>
    </source>
</evidence>
<sequence>MSRRLPKNVMTLERFMLRAEVLKLYKQMLRLVRKIPDQNQRQQLQNFIRQDFELNKSIEDEQAIRMNLMRGKNSMKELERTVNLAQ</sequence>